<keyword evidence="3" id="KW-1185">Reference proteome</keyword>
<dbReference type="Proteomes" id="UP000198790">
    <property type="component" value="Unassembled WGS sequence"/>
</dbReference>
<dbReference type="InterPro" id="IPR036188">
    <property type="entry name" value="FAD/NAD-bd_sf"/>
</dbReference>
<dbReference type="OrthoDB" id="9767561at2"/>
<protein>
    <submittedName>
        <fullName evidence="2">Flavin containing amine oxidoreductase</fullName>
    </submittedName>
</protein>
<dbReference type="STRING" id="237018.SAMN04489723_10883"/>
<dbReference type="EMBL" id="FOKK01000008">
    <property type="protein sequence ID" value="SFB36671.1"/>
    <property type="molecule type" value="Genomic_DNA"/>
</dbReference>
<sequence length="416" mass="46610">MKDQKIYIIGAGVAGLVAAIELEKAGYTPVILEGSEGIGGRMKTDEVDGFLLDHGFQVLLTAYPEARKYLDFASLNLKYFEPGAIIFGAKDTFIVSDPLRNPLKVVNMAFSHVGSFFDKVKMFSLTQELKKKSLDDIFNEPSISTYQYLKEYGFTEQIITNFFKPFFRGIFLEKDLKTSSRMFEFTFKMFSEGMGAIPANGMIEIPKMLRQRLHSTEFLFNTKVKAIQGTQIDLENGERIQADRIIIATQPDKFMKQLDGQFSPAKSVITLYFSLHKSFMGRAMLGLIPGENHLINNLVFMSDVSSAYSKNGRALLSVSILATDLKEKELIKAVQSELEALSRINAEYFKFVKSYYINYAIPTVDDVKGTIPFTECKISDQVFLAGDYLLNGSINAAMASGRIAAEAVVHSYMPIH</sequence>
<dbReference type="InterPro" id="IPR002937">
    <property type="entry name" value="Amino_oxidase"/>
</dbReference>
<organism evidence="2 3">
    <name type="scientific">Algoriphagus aquimarinus</name>
    <dbReference type="NCBI Taxonomy" id="237018"/>
    <lineage>
        <taxon>Bacteria</taxon>
        <taxon>Pseudomonadati</taxon>
        <taxon>Bacteroidota</taxon>
        <taxon>Cytophagia</taxon>
        <taxon>Cytophagales</taxon>
        <taxon>Cyclobacteriaceae</taxon>
        <taxon>Algoriphagus</taxon>
    </lineage>
</organism>
<dbReference type="PANTHER" id="PTHR42841">
    <property type="entry name" value="AMINE OXIDASE"/>
    <property type="match status" value="1"/>
</dbReference>
<dbReference type="RefSeq" id="WP_092897702.1">
    <property type="nucleotide sequence ID" value="NZ_FOKK01000008.1"/>
</dbReference>
<name>A0A1I1AF94_9BACT</name>
<gene>
    <name evidence="2" type="ORF">SAMN04489723_10883</name>
</gene>
<dbReference type="GO" id="GO:0016491">
    <property type="term" value="F:oxidoreductase activity"/>
    <property type="evidence" value="ECO:0007669"/>
    <property type="project" value="InterPro"/>
</dbReference>
<accession>A0A1I1AF94</accession>
<proteinExistence type="predicted"/>
<evidence type="ECO:0000313" key="2">
    <source>
        <dbReference type="EMBL" id="SFB36671.1"/>
    </source>
</evidence>
<dbReference type="Pfam" id="PF01593">
    <property type="entry name" value="Amino_oxidase"/>
    <property type="match status" value="1"/>
</dbReference>
<feature type="domain" description="Amine oxidase" evidence="1">
    <location>
        <begin position="13"/>
        <end position="408"/>
    </location>
</feature>
<reference evidence="2 3" key="1">
    <citation type="submission" date="2016-10" db="EMBL/GenBank/DDBJ databases">
        <authorList>
            <person name="de Groot N.N."/>
        </authorList>
    </citation>
    <scope>NUCLEOTIDE SEQUENCE [LARGE SCALE GENOMIC DNA]</scope>
    <source>
        <strain evidence="2 3">DSM 23399</strain>
    </source>
</reference>
<dbReference type="AlphaFoldDB" id="A0A1I1AF94"/>
<dbReference type="Gene3D" id="3.50.50.60">
    <property type="entry name" value="FAD/NAD(P)-binding domain"/>
    <property type="match status" value="1"/>
</dbReference>
<dbReference type="SUPFAM" id="SSF51905">
    <property type="entry name" value="FAD/NAD(P)-binding domain"/>
    <property type="match status" value="1"/>
</dbReference>
<evidence type="ECO:0000313" key="3">
    <source>
        <dbReference type="Proteomes" id="UP000198790"/>
    </source>
</evidence>
<evidence type="ECO:0000259" key="1">
    <source>
        <dbReference type="Pfam" id="PF01593"/>
    </source>
</evidence>